<feature type="chain" id="PRO_5029005361" description="GRF-type domain-containing protein" evidence="5">
    <location>
        <begin position="25"/>
        <end position="150"/>
    </location>
</feature>
<evidence type="ECO:0000256" key="2">
    <source>
        <dbReference type="ARBA" id="ARBA00022771"/>
    </source>
</evidence>
<proteinExistence type="predicted"/>
<sequence>MKLTYPTFASPLLYLLCLALEALAAATMSVGCSSTCSSAGNNQICAKSLPAPSPVGLITPPSARTPQPVAHRNPLLFVWCHCCKSRRVIRRVSTTILNPGRVFYKCPNHGKREDSCDLYFWKLLMWGSATTLLIWLVEESQYQQVGVLDK</sequence>
<evidence type="ECO:0000256" key="1">
    <source>
        <dbReference type="ARBA" id="ARBA00022723"/>
    </source>
</evidence>
<feature type="signal peptide" evidence="5">
    <location>
        <begin position="1"/>
        <end position="24"/>
    </location>
</feature>
<reference evidence="7 8" key="1">
    <citation type="submission" date="2018-05" db="EMBL/GenBank/DDBJ databases">
        <authorList>
            <person name="Thind KAUR A."/>
        </authorList>
    </citation>
    <scope>NUCLEOTIDE SEQUENCE [LARGE SCALE GENOMIC DNA]</scope>
</reference>
<evidence type="ECO:0000256" key="5">
    <source>
        <dbReference type="SAM" id="SignalP"/>
    </source>
</evidence>
<dbReference type="PROSITE" id="PS51257">
    <property type="entry name" value="PROKAR_LIPOPROTEIN"/>
    <property type="match status" value="1"/>
</dbReference>
<name>A0A7H4LH73_WHEAT</name>
<keyword evidence="1" id="KW-0479">Metal-binding</keyword>
<dbReference type="PROSITE" id="PS51999">
    <property type="entry name" value="ZF_GRF"/>
    <property type="match status" value="1"/>
</dbReference>
<dbReference type="InterPro" id="IPR010666">
    <property type="entry name" value="Znf_GRF"/>
</dbReference>
<evidence type="ECO:0000313" key="7">
    <source>
        <dbReference type="EMBL" id="SPT17961.1"/>
    </source>
</evidence>
<organism evidence="7 8">
    <name type="scientific">Triticum aestivum</name>
    <name type="common">Wheat</name>
    <dbReference type="NCBI Taxonomy" id="4565"/>
    <lineage>
        <taxon>Eukaryota</taxon>
        <taxon>Viridiplantae</taxon>
        <taxon>Streptophyta</taxon>
        <taxon>Embryophyta</taxon>
        <taxon>Tracheophyta</taxon>
        <taxon>Spermatophyta</taxon>
        <taxon>Magnoliopsida</taxon>
        <taxon>Liliopsida</taxon>
        <taxon>Poales</taxon>
        <taxon>Poaceae</taxon>
        <taxon>BOP clade</taxon>
        <taxon>Pooideae</taxon>
        <taxon>Triticodae</taxon>
        <taxon>Triticeae</taxon>
        <taxon>Triticinae</taxon>
        <taxon>Triticum</taxon>
    </lineage>
</organism>
<protein>
    <recommendedName>
        <fullName evidence="6">GRF-type domain-containing protein</fullName>
    </recommendedName>
</protein>
<gene>
    <name evidence="7" type="ORF">CAMPLR22A2D_LOCUS2571</name>
</gene>
<dbReference type="PANTHER" id="PTHR33680">
    <property type="entry name" value="OS07G0190500 PROTEIN"/>
    <property type="match status" value="1"/>
</dbReference>
<evidence type="ECO:0000256" key="3">
    <source>
        <dbReference type="ARBA" id="ARBA00022833"/>
    </source>
</evidence>
<keyword evidence="3" id="KW-0862">Zinc</keyword>
<feature type="domain" description="GRF-type" evidence="6">
    <location>
        <begin position="80"/>
        <end position="125"/>
    </location>
</feature>
<evidence type="ECO:0000259" key="6">
    <source>
        <dbReference type="PROSITE" id="PS51999"/>
    </source>
</evidence>
<dbReference type="EMBL" id="LS480641">
    <property type="protein sequence ID" value="SPT17961.1"/>
    <property type="molecule type" value="Genomic_DNA"/>
</dbReference>
<evidence type="ECO:0000256" key="4">
    <source>
        <dbReference type="PROSITE-ProRule" id="PRU01343"/>
    </source>
</evidence>
<keyword evidence="2 4" id="KW-0863">Zinc-finger</keyword>
<evidence type="ECO:0000313" key="8">
    <source>
        <dbReference type="Proteomes" id="UP000280104"/>
    </source>
</evidence>
<dbReference type="Proteomes" id="UP000280104">
    <property type="component" value="Chromosome II"/>
</dbReference>
<dbReference type="AlphaFoldDB" id="A0A7H4LH73"/>
<accession>A0A7H4LH73</accession>
<dbReference type="GO" id="GO:0008270">
    <property type="term" value="F:zinc ion binding"/>
    <property type="evidence" value="ECO:0007669"/>
    <property type="project" value="UniProtKB-KW"/>
</dbReference>
<keyword evidence="5" id="KW-0732">Signal</keyword>
<dbReference type="PANTHER" id="PTHR33680:SF7">
    <property type="entry name" value="OS02G0474200 PROTEIN"/>
    <property type="match status" value="1"/>
</dbReference>